<evidence type="ECO:0000313" key="5">
    <source>
        <dbReference type="Proteomes" id="UP000648352"/>
    </source>
</evidence>
<dbReference type="InterPro" id="IPR015330">
    <property type="entry name" value="DNA_primase/pol_bifunc_N"/>
</dbReference>
<feature type="domain" description="DNA primase/polymerase bifunctional N-terminal" evidence="3">
    <location>
        <begin position="19"/>
        <end position="166"/>
    </location>
</feature>
<dbReference type="RefSeq" id="WP_191719827.1">
    <property type="nucleotide sequence ID" value="NZ_JACSQP010000010.1"/>
</dbReference>
<dbReference type="CDD" id="cd04859">
    <property type="entry name" value="Prim_Pol"/>
    <property type="match status" value="1"/>
</dbReference>
<name>A0ABR8S566_9MICO</name>
<dbReference type="InterPro" id="IPR014820">
    <property type="entry name" value="PriCT_1"/>
</dbReference>
<dbReference type="SMART" id="SM00943">
    <property type="entry name" value="Prim-Pol"/>
    <property type="match status" value="1"/>
</dbReference>
<proteinExistence type="predicted"/>
<dbReference type="SMART" id="SM00942">
    <property type="entry name" value="PriCT_1"/>
    <property type="match status" value="1"/>
</dbReference>
<reference evidence="4 5" key="1">
    <citation type="submission" date="2020-08" db="EMBL/GenBank/DDBJ databases">
        <title>A Genomic Blueprint of the Chicken Gut Microbiome.</title>
        <authorList>
            <person name="Gilroy R."/>
            <person name="Ravi A."/>
            <person name="Getino M."/>
            <person name="Pursley I."/>
            <person name="Horton D.L."/>
            <person name="Alikhan N.-F."/>
            <person name="Baker D."/>
            <person name="Gharbi K."/>
            <person name="Hall N."/>
            <person name="Watson M."/>
            <person name="Adriaenssens E.M."/>
            <person name="Foster-Nyarko E."/>
            <person name="Jarju S."/>
            <person name="Secka A."/>
            <person name="Antonio M."/>
            <person name="Oren A."/>
            <person name="Chaudhuri R."/>
            <person name="La Ragione R.M."/>
            <person name="Hildebrand F."/>
            <person name="Pallen M.J."/>
        </authorList>
    </citation>
    <scope>NUCLEOTIDE SEQUENCE [LARGE SCALE GENOMIC DNA]</scope>
    <source>
        <strain evidence="4 5">Sa4CUA7</strain>
    </source>
</reference>
<evidence type="ECO:0000256" key="1">
    <source>
        <dbReference type="SAM" id="MobiDB-lite"/>
    </source>
</evidence>
<gene>
    <name evidence="4" type="ORF">H9651_13370</name>
</gene>
<protein>
    <submittedName>
        <fullName evidence="4">Bifunctional DNA primase/polymerase</fullName>
    </submittedName>
</protein>
<evidence type="ECO:0000259" key="2">
    <source>
        <dbReference type="SMART" id="SM00942"/>
    </source>
</evidence>
<evidence type="ECO:0000313" key="4">
    <source>
        <dbReference type="EMBL" id="MBD7958630.1"/>
    </source>
</evidence>
<dbReference type="Pfam" id="PF08708">
    <property type="entry name" value="PriCT_1"/>
    <property type="match status" value="1"/>
</dbReference>
<keyword evidence="5" id="KW-1185">Reference proteome</keyword>
<dbReference type="Proteomes" id="UP000648352">
    <property type="component" value="Unassembled WGS sequence"/>
</dbReference>
<sequence length="296" mass="31539">MDTVALLASMVGLTPREGAPRFAAAGIPVFPCKPAQKRPLTEHGFHDATTDAEQVARWWTQWPQANIGMPTGHASGLEVVDVDVHGAVRGFAAFELARREGLADRWQALVKTASGGMHAYYPADPDRAQPSWQAARSGIDFRGEGGYVIVPPSLVLFEGNRSAYELIGAGRGESVPIDGAALRAFLDPKPASVSTPTTNSRRDVEVERIAAWLATRPEGERNRALYWAACRLAENGVTDQSARTALGPAAQHAGLGQSEVLTTIRSAYRTVAAPTSPLQSRGAQAVARPINGQVIS</sequence>
<dbReference type="SUPFAM" id="SSF56747">
    <property type="entry name" value="Prim-pol domain"/>
    <property type="match status" value="1"/>
</dbReference>
<comment type="caution">
    <text evidence="4">The sequence shown here is derived from an EMBL/GenBank/DDBJ whole genome shotgun (WGS) entry which is preliminary data.</text>
</comment>
<feature type="region of interest" description="Disordered" evidence="1">
    <location>
        <begin position="274"/>
        <end position="296"/>
    </location>
</feature>
<dbReference type="Pfam" id="PF09250">
    <property type="entry name" value="Prim-Pol"/>
    <property type="match status" value="1"/>
</dbReference>
<dbReference type="EMBL" id="JACSQP010000010">
    <property type="protein sequence ID" value="MBD7958630.1"/>
    <property type="molecule type" value="Genomic_DNA"/>
</dbReference>
<feature type="domain" description="Primase C-terminal 1" evidence="2">
    <location>
        <begin position="210"/>
        <end position="273"/>
    </location>
</feature>
<organism evidence="4 5">
    <name type="scientific">Microbacterium pullorum</name>
    <dbReference type="NCBI Taxonomy" id="2762236"/>
    <lineage>
        <taxon>Bacteria</taxon>
        <taxon>Bacillati</taxon>
        <taxon>Actinomycetota</taxon>
        <taxon>Actinomycetes</taxon>
        <taxon>Micrococcales</taxon>
        <taxon>Microbacteriaceae</taxon>
        <taxon>Microbacterium</taxon>
    </lineage>
</organism>
<evidence type="ECO:0000259" key="3">
    <source>
        <dbReference type="SMART" id="SM00943"/>
    </source>
</evidence>
<accession>A0ABR8S566</accession>